<reference evidence="14" key="1">
    <citation type="submission" date="2023-07" db="EMBL/GenBank/DDBJ databases">
        <authorList>
            <person name="Pelsma A.J. K."/>
        </authorList>
    </citation>
    <scope>NUCLEOTIDE SEQUENCE</scope>
</reference>
<dbReference type="InterPro" id="IPR000700">
    <property type="entry name" value="PAS-assoc_C"/>
</dbReference>
<dbReference type="InterPro" id="IPR036890">
    <property type="entry name" value="HATPase_C_sf"/>
</dbReference>
<gene>
    <name evidence="14" type="ORF">AMST5_01202</name>
</gene>
<dbReference type="SMART" id="SM00911">
    <property type="entry name" value="HWE_HK"/>
    <property type="match status" value="1"/>
</dbReference>
<evidence type="ECO:0000256" key="10">
    <source>
        <dbReference type="ARBA" id="ARBA00022840"/>
    </source>
</evidence>
<keyword evidence="3" id="KW-0597">Phosphoprotein</keyword>
<accession>A0AA48M0H0</accession>
<organism evidence="14">
    <name type="scientific">freshwater sediment metagenome</name>
    <dbReference type="NCBI Taxonomy" id="556182"/>
    <lineage>
        <taxon>unclassified sequences</taxon>
        <taxon>metagenomes</taxon>
        <taxon>ecological metagenomes</taxon>
    </lineage>
</organism>
<comment type="catalytic activity">
    <reaction evidence="1">
        <text>ATP + protein L-histidine = ADP + protein N-phospho-L-histidine.</text>
        <dbReference type="EC" id="2.7.13.3"/>
    </reaction>
</comment>
<dbReference type="PROSITE" id="PS50113">
    <property type="entry name" value="PAC"/>
    <property type="match status" value="1"/>
</dbReference>
<keyword evidence="5" id="KW-0288">FMN</keyword>
<keyword evidence="8" id="KW-0547">Nucleotide-binding</keyword>
<keyword evidence="10" id="KW-0067">ATP-binding</keyword>
<name>A0AA48M0H0_9ZZZZ</name>
<dbReference type="AlphaFoldDB" id="A0AA48M0H0"/>
<evidence type="ECO:0000256" key="9">
    <source>
        <dbReference type="ARBA" id="ARBA00022777"/>
    </source>
</evidence>
<evidence type="ECO:0000256" key="11">
    <source>
        <dbReference type="ARBA" id="ARBA00023026"/>
    </source>
</evidence>
<dbReference type="NCBIfam" id="TIGR00229">
    <property type="entry name" value="sensory_box"/>
    <property type="match status" value="1"/>
</dbReference>
<evidence type="ECO:0000256" key="3">
    <source>
        <dbReference type="ARBA" id="ARBA00022553"/>
    </source>
</evidence>
<evidence type="ECO:0000256" key="1">
    <source>
        <dbReference type="ARBA" id="ARBA00000085"/>
    </source>
</evidence>
<dbReference type="PANTHER" id="PTHR41523">
    <property type="entry name" value="TWO-COMPONENT SYSTEM SENSOR PROTEIN"/>
    <property type="match status" value="1"/>
</dbReference>
<evidence type="ECO:0000313" key="14">
    <source>
        <dbReference type="EMBL" id="CAJ0859372.1"/>
    </source>
</evidence>
<dbReference type="GO" id="GO:0005524">
    <property type="term" value="F:ATP binding"/>
    <property type="evidence" value="ECO:0007669"/>
    <property type="project" value="UniProtKB-KW"/>
</dbReference>
<keyword evidence="7" id="KW-0677">Repeat</keyword>
<dbReference type="InterPro" id="IPR035965">
    <property type="entry name" value="PAS-like_dom_sf"/>
</dbReference>
<dbReference type="Gene3D" id="3.30.565.10">
    <property type="entry name" value="Histidine kinase-like ATPase, C-terminal domain"/>
    <property type="match status" value="1"/>
</dbReference>
<dbReference type="GO" id="GO:0004673">
    <property type="term" value="F:protein histidine kinase activity"/>
    <property type="evidence" value="ECO:0007669"/>
    <property type="project" value="UniProtKB-EC"/>
</dbReference>
<evidence type="ECO:0000256" key="5">
    <source>
        <dbReference type="ARBA" id="ARBA00022643"/>
    </source>
</evidence>
<dbReference type="PROSITE" id="PS50112">
    <property type="entry name" value="PAS"/>
    <property type="match status" value="1"/>
</dbReference>
<dbReference type="PANTHER" id="PTHR41523:SF7">
    <property type="entry name" value="HISTIDINE KINASE"/>
    <property type="match status" value="1"/>
</dbReference>
<dbReference type="InterPro" id="IPR011102">
    <property type="entry name" value="Sig_transdc_His_kinase_HWE"/>
</dbReference>
<evidence type="ECO:0000256" key="8">
    <source>
        <dbReference type="ARBA" id="ARBA00022741"/>
    </source>
</evidence>
<dbReference type="Pfam" id="PF07536">
    <property type="entry name" value="HWE_HK"/>
    <property type="match status" value="1"/>
</dbReference>
<sequence length="314" mass="34727">MPLVFTNAKTPDNFIIFANASFLALTGYSKEEVLGERLASLLGRGSDEKVFGQLLAAFEASSEGPQEIHFLRKDGADVWASMFSSPVRDLHGVVVQHFVSVLDITEHEKAQRHARLLIDELNHRVKSTLATALAIVRLAFRNSSDTDAIRDAIESRLYALSRSHDLLNRVHWKEVGFEDVVRAALEPFGIRDGLAKRIALRGENIGVSPKIALALSVALHELATNAVKYGALSNETGSVLLEWALERKPERSRLKVRWQEKDGPPVAQPVHKGFGSQMIQRGLTVELQAVVRLDYPPEGVVCTLYIPTPDSAHE</sequence>
<evidence type="ECO:0000259" key="12">
    <source>
        <dbReference type="PROSITE" id="PS50112"/>
    </source>
</evidence>
<proteinExistence type="predicted"/>
<evidence type="ECO:0000256" key="4">
    <source>
        <dbReference type="ARBA" id="ARBA00022630"/>
    </source>
</evidence>
<dbReference type="Pfam" id="PF13426">
    <property type="entry name" value="PAS_9"/>
    <property type="match status" value="1"/>
</dbReference>
<dbReference type="CDD" id="cd00130">
    <property type="entry name" value="PAS"/>
    <property type="match status" value="1"/>
</dbReference>
<dbReference type="Gene3D" id="3.30.450.20">
    <property type="entry name" value="PAS domain"/>
    <property type="match status" value="1"/>
</dbReference>
<dbReference type="EC" id="2.7.13.3" evidence="2"/>
<keyword evidence="9" id="KW-0418">Kinase</keyword>
<dbReference type="EMBL" id="OY288114">
    <property type="protein sequence ID" value="CAJ0859372.1"/>
    <property type="molecule type" value="Genomic_DNA"/>
</dbReference>
<evidence type="ECO:0000256" key="7">
    <source>
        <dbReference type="ARBA" id="ARBA00022737"/>
    </source>
</evidence>
<feature type="domain" description="PAS" evidence="12">
    <location>
        <begin position="1"/>
        <end position="61"/>
    </location>
</feature>
<dbReference type="SUPFAM" id="SSF55785">
    <property type="entry name" value="PYP-like sensor domain (PAS domain)"/>
    <property type="match status" value="1"/>
</dbReference>
<keyword evidence="11" id="KW-0843">Virulence</keyword>
<evidence type="ECO:0000259" key="13">
    <source>
        <dbReference type="PROSITE" id="PS50113"/>
    </source>
</evidence>
<keyword evidence="6" id="KW-0808">Transferase</keyword>
<evidence type="ECO:0000256" key="2">
    <source>
        <dbReference type="ARBA" id="ARBA00012438"/>
    </source>
</evidence>
<feature type="domain" description="PAC" evidence="13">
    <location>
        <begin position="64"/>
        <end position="116"/>
    </location>
</feature>
<evidence type="ECO:0000256" key="6">
    <source>
        <dbReference type="ARBA" id="ARBA00022679"/>
    </source>
</evidence>
<keyword evidence="4" id="KW-0285">Flavoprotein</keyword>
<dbReference type="InterPro" id="IPR000014">
    <property type="entry name" value="PAS"/>
</dbReference>
<protein>
    <recommendedName>
        <fullName evidence="2">histidine kinase</fullName>
        <ecNumber evidence="2">2.7.13.3</ecNumber>
    </recommendedName>
</protein>